<evidence type="ECO:0000313" key="2">
    <source>
        <dbReference type="Proteomes" id="UP000275368"/>
    </source>
</evidence>
<proteinExistence type="predicted"/>
<reference evidence="1 2" key="1">
    <citation type="submission" date="2018-11" db="EMBL/GenBank/DDBJ databases">
        <title>Complete genome sequence of Paenibacillus baekrokdamisoli strain KCTC 33723.</title>
        <authorList>
            <person name="Kang S.W."/>
            <person name="Lee K.C."/>
            <person name="Kim K.K."/>
            <person name="Kim J.S."/>
            <person name="Kim D.S."/>
            <person name="Ko S.H."/>
            <person name="Yang S.H."/>
            <person name="Lee J.S."/>
        </authorList>
    </citation>
    <scope>NUCLEOTIDE SEQUENCE [LARGE SCALE GENOMIC DNA]</scope>
    <source>
        <strain evidence="1 2">KCTC 33723</strain>
    </source>
</reference>
<name>A0A3G9IKZ1_9BACL</name>
<evidence type="ECO:0000313" key="1">
    <source>
        <dbReference type="EMBL" id="BBH18976.1"/>
    </source>
</evidence>
<accession>A0A3G9IKZ1</accession>
<organism evidence="1 2">
    <name type="scientific">Paenibacillus baekrokdamisoli</name>
    <dbReference type="NCBI Taxonomy" id="1712516"/>
    <lineage>
        <taxon>Bacteria</taxon>
        <taxon>Bacillati</taxon>
        <taxon>Bacillota</taxon>
        <taxon>Bacilli</taxon>
        <taxon>Bacillales</taxon>
        <taxon>Paenibacillaceae</taxon>
        <taxon>Paenibacillus</taxon>
    </lineage>
</organism>
<protein>
    <submittedName>
        <fullName evidence="1">Uncharacterized protein</fullName>
    </submittedName>
</protein>
<dbReference type="KEGG" id="pbk:Back11_03210"/>
<sequence length="44" mass="4867">MQPETNEICVTTSESTPSSIQLENPMKAFVCSNSLYGKARFHSC</sequence>
<keyword evidence="2" id="KW-1185">Reference proteome</keyword>
<dbReference type="Proteomes" id="UP000275368">
    <property type="component" value="Chromosome"/>
</dbReference>
<gene>
    <name evidence="1" type="ORF">Back11_03210</name>
</gene>
<dbReference type="EMBL" id="AP019308">
    <property type="protein sequence ID" value="BBH18976.1"/>
    <property type="molecule type" value="Genomic_DNA"/>
</dbReference>
<dbReference type="AlphaFoldDB" id="A0A3G9IKZ1"/>